<dbReference type="OrthoDB" id="6611356at2759"/>
<accession>A0A8R2NKC5</accession>
<name>A0A8R2NKC5_ACYPI</name>
<dbReference type="KEGG" id="api:103309941"/>
<keyword evidence="6 7" id="KW-0326">Glycosidase</keyword>
<evidence type="ECO:0000256" key="3">
    <source>
        <dbReference type="ARBA" id="ARBA00012757"/>
    </source>
</evidence>
<keyword evidence="5 7" id="KW-0378">Hydrolase</keyword>
<dbReference type="SUPFAM" id="SSF48208">
    <property type="entry name" value="Six-hairpin glycosidases"/>
    <property type="match status" value="1"/>
</dbReference>
<proteinExistence type="inferred from homology"/>
<dbReference type="Gene3D" id="1.50.10.10">
    <property type="match status" value="1"/>
</dbReference>
<comment type="catalytic activity">
    <reaction evidence="1 7">
        <text>alpha,alpha-trehalose + H2O = alpha-D-glucose + beta-D-glucose</text>
        <dbReference type="Rhea" id="RHEA:32675"/>
        <dbReference type="ChEBI" id="CHEBI:15377"/>
        <dbReference type="ChEBI" id="CHEBI:15903"/>
        <dbReference type="ChEBI" id="CHEBI:16551"/>
        <dbReference type="ChEBI" id="CHEBI:17925"/>
        <dbReference type="EC" id="3.2.1.28"/>
    </reaction>
</comment>
<dbReference type="PANTHER" id="PTHR23403:SF1">
    <property type="entry name" value="TREHALASE"/>
    <property type="match status" value="1"/>
</dbReference>
<dbReference type="InterPro" id="IPR018232">
    <property type="entry name" value="Glyco_hydro_37_CS"/>
</dbReference>
<dbReference type="GeneID" id="103309941"/>
<dbReference type="InterPro" id="IPR001661">
    <property type="entry name" value="Glyco_hydro_37"/>
</dbReference>
<organism evidence="8 9">
    <name type="scientific">Acyrthosiphon pisum</name>
    <name type="common">Pea aphid</name>
    <dbReference type="NCBI Taxonomy" id="7029"/>
    <lineage>
        <taxon>Eukaryota</taxon>
        <taxon>Metazoa</taxon>
        <taxon>Ecdysozoa</taxon>
        <taxon>Arthropoda</taxon>
        <taxon>Hexapoda</taxon>
        <taxon>Insecta</taxon>
        <taxon>Pterygota</taxon>
        <taxon>Neoptera</taxon>
        <taxon>Paraneoptera</taxon>
        <taxon>Hemiptera</taxon>
        <taxon>Sternorrhyncha</taxon>
        <taxon>Aphidomorpha</taxon>
        <taxon>Aphidoidea</taxon>
        <taxon>Aphididae</taxon>
        <taxon>Macrosiphini</taxon>
        <taxon>Acyrthosiphon</taxon>
    </lineage>
</organism>
<keyword evidence="9" id="KW-1185">Reference proteome</keyword>
<sequence>MIAGTLSDTKTRSIVPVELNALIYWNAKILSDFYREMNNTIKASIYENVSLEWEEAVTAVLWDEKVGAWLDFDIINNKKRKYFHPTNISPLWTGCYAKNNTEYIVSRVIDYLNKTEILRTPGGIPTTLRKTEQQWDHPNAWAPLQYITVMALEGTGNAVAQQMASKIASKWLCTNFVPYYNESKMFEKYRVDKGGKKGISSGEYPIQDGFGWTNGVVLEFLQVYNSTASMDNWNVTAPDCDDVLKKLIIAKNSNNSNKIDND</sequence>
<dbReference type="EnsemblMetazoa" id="XM_029485620.1">
    <property type="protein sequence ID" value="XP_029341480.1"/>
    <property type="gene ID" value="LOC103309941"/>
</dbReference>
<evidence type="ECO:0000313" key="8">
    <source>
        <dbReference type="EnsemblMetazoa" id="XP_029341480.1"/>
    </source>
</evidence>
<dbReference type="GO" id="GO:0005993">
    <property type="term" value="P:trehalose catabolic process"/>
    <property type="evidence" value="ECO:0007669"/>
    <property type="project" value="TreeGrafter"/>
</dbReference>
<dbReference type="Proteomes" id="UP000007819">
    <property type="component" value="Chromosome X"/>
</dbReference>
<dbReference type="RefSeq" id="XP_029341480.1">
    <property type="nucleotide sequence ID" value="XM_029485620.1"/>
</dbReference>
<reference evidence="9" key="1">
    <citation type="submission" date="2010-06" db="EMBL/GenBank/DDBJ databases">
        <authorList>
            <person name="Jiang H."/>
            <person name="Abraham K."/>
            <person name="Ali S."/>
            <person name="Alsbrooks S.L."/>
            <person name="Anim B.N."/>
            <person name="Anosike U.S."/>
            <person name="Attaway T."/>
            <person name="Bandaranaike D.P."/>
            <person name="Battles P.K."/>
            <person name="Bell S.N."/>
            <person name="Bell A.V."/>
            <person name="Beltran B."/>
            <person name="Bickham C."/>
            <person name="Bustamante Y."/>
            <person name="Caleb T."/>
            <person name="Canada A."/>
            <person name="Cardenas V."/>
            <person name="Carter K."/>
            <person name="Chacko J."/>
            <person name="Chandrabose M.N."/>
            <person name="Chavez D."/>
            <person name="Chavez A."/>
            <person name="Chen L."/>
            <person name="Chu H.-S."/>
            <person name="Claassen K.J."/>
            <person name="Cockrell R."/>
            <person name="Collins M."/>
            <person name="Cooper J.A."/>
            <person name="Cree A."/>
            <person name="Curry S.M."/>
            <person name="Da Y."/>
            <person name="Dao M.D."/>
            <person name="Das B."/>
            <person name="Davila M.-L."/>
            <person name="Davy-Carroll L."/>
            <person name="Denson S."/>
            <person name="Dinh H."/>
            <person name="Ebong V.E."/>
            <person name="Edwards J.R."/>
            <person name="Egan A."/>
            <person name="El-Daye J."/>
            <person name="Escobedo L."/>
            <person name="Fernandez S."/>
            <person name="Fernando P.R."/>
            <person name="Flagg N."/>
            <person name="Forbes L.D."/>
            <person name="Fowler R.G."/>
            <person name="Fu Q."/>
            <person name="Gabisi R.A."/>
            <person name="Ganer J."/>
            <person name="Garbino Pronczuk A."/>
            <person name="Garcia R.M."/>
            <person name="Garner T."/>
            <person name="Garrett T.E."/>
            <person name="Gonzalez D.A."/>
            <person name="Hamid H."/>
            <person name="Hawkins E.S."/>
            <person name="Hirani K."/>
            <person name="Hogues M.E."/>
            <person name="Hollins B."/>
            <person name="Hsiao C.-H."/>
            <person name="Jabil R."/>
            <person name="James M.L."/>
            <person name="Jhangiani S.N."/>
            <person name="Johnson B."/>
            <person name="Johnson Q."/>
            <person name="Joshi V."/>
            <person name="Kalu J.B."/>
            <person name="Kam C."/>
            <person name="Kashfia A."/>
            <person name="Keebler J."/>
            <person name="Kisamo H."/>
            <person name="Kovar C.L."/>
            <person name="Lago L.A."/>
            <person name="Lai C.-Y."/>
            <person name="Laidlaw J."/>
            <person name="Lara F."/>
            <person name="Le T.-K."/>
            <person name="Lee S.L."/>
            <person name="Legall F.H."/>
            <person name="Lemon S.J."/>
            <person name="Lewis L.R."/>
            <person name="Li B."/>
            <person name="Liu Y."/>
            <person name="Liu Y.-S."/>
            <person name="Lopez J."/>
            <person name="Lozado R.J."/>
            <person name="Lu J."/>
            <person name="Madu R.C."/>
            <person name="Maheshwari M."/>
            <person name="Maheshwari R."/>
            <person name="Malloy K."/>
            <person name="Martinez E."/>
            <person name="Mathew T."/>
            <person name="Mercado I.C."/>
            <person name="Mercado C."/>
            <person name="Meyer B."/>
            <person name="Montgomery K."/>
            <person name="Morgan M.B."/>
            <person name="Munidasa M."/>
            <person name="Nazareth L.V."/>
            <person name="Nelson J."/>
            <person name="Ng B.M."/>
            <person name="Nguyen N.B."/>
            <person name="Nguyen P.Q."/>
            <person name="Nguyen T."/>
            <person name="Obregon M."/>
            <person name="Okwuonu G.O."/>
            <person name="Onwere C.G."/>
            <person name="Orozco G."/>
            <person name="Parra A."/>
            <person name="Patel S."/>
            <person name="Patil S."/>
            <person name="Perez A."/>
            <person name="Perez Y."/>
            <person name="Pham C."/>
            <person name="Primus E.L."/>
            <person name="Pu L.-L."/>
            <person name="Puazo M."/>
            <person name="Qin X."/>
            <person name="Quiroz J.B."/>
            <person name="Reese J."/>
            <person name="Richards S."/>
            <person name="Rives C.M."/>
            <person name="Robberts R."/>
            <person name="Ruiz S.J."/>
            <person name="Ruiz M.J."/>
            <person name="Santibanez J."/>
            <person name="Schneider B.W."/>
            <person name="Sisson I."/>
            <person name="Smith M."/>
            <person name="Sodergren E."/>
            <person name="Song X.-Z."/>
            <person name="Song B.B."/>
            <person name="Summersgill H."/>
            <person name="Thelus R."/>
            <person name="Thornton R.D."/>
            <person name="Trejos Z.Y."/>
            <person name="Usmani K."/>
            <person name="Vattathil S."/>
            <person name="Villasana D."/>
            <person name="Walker D.L."/>
            <person name="Wang S."/>
            <person name="Wang K."/>
            <person name="White C.S."/>
            <person name="Williams A.C."/>
            <person name="Williamson J."/>
            <person name="Wilson K."/>
            <person name="Woghiren I.O."/>
            <person name="Woodworth J.R."/>
            <person name="Worley K.C."/>
            <person name="Wright R.A."/>
            <person name="Wu W."/>
            <person name="Young L."/>
            <person name="Zhang L."/>
            <person name="Zhang J."/>
            <person name="Zhu Y."/>
            <person name="Muzny D.M."/>
            <person name="Weinstock G."/>
            <person name="Gibbs R.A."/>
        </authorList>
    </citation>
    <scope>NUCLEOTIDE SEQUENCE [LARGE SCALE GENOMIC DNA]</scope>
    <source>
        <strain evidence="9">LSR1</strain>
    </source>
</reference>
<dbReference type="EC" id="3.2.1.28" evidence="3 7"/>
<evidence type="ECO:0000313" key="9">
    <source>
        <dbReference type="Proteomes" id="UP000007819"/>
    </source>
</evidence>
<dbReference type="Pfam" id="PF01204">
    <property type="entry name" value="Trehalase"/>
    <property type="match status" value="1"/>
</dbReference>
<evidence type="ECO:0000256" key="2">
    <source>
        <dbReference type="ARBA" id="ARBA00005615"/>
    </source>
</evidence>
<dbReference type="PANTHER" id="PTHR23403">
    <property type="entry name" value="TREHALASE"/>
    <property type="match status" value="1"/>
</dbReference>
<evidence type="ECO:0000256" key="7">
    <source>
        <dbReference type="RuleBase" id="RU361180"/>
    </source>
</evidence>
<comment type="similarity">
    <text evidence="2 7">Belongs to the glycosyl hydrolase 37 family.</text>
</comment>
<dbReference type="InterPro" id="IPR012341">
    <property type="entry name" value="6hp_glycosidase-like_sf"/>
</dbReference>
<dbReference type="PROSITE" id="PS00928">
    <property type="entry name" value="TREHALASE_2"/>
    <property type="match status" value="1"/>
</dbReference>
<evidence type="ECO:0000256" key="5">
    <source>
        <dbReference type="ARBA" id="ARBA00022801"/>
    </source>
</evidence>
<dbReference type="InterPro" id="IPR008928">
    <property type="entry name" value="6-hairpin_glycosidase_sf"/>
</dbReference>
<evidence type="ECO:0000256" key="4">
    <source>
        <dbReference type="ARBA" id="ARBA00019905"/>
    </source>
</evidence>
<dbReference type="AlphaFoldDB" id="A0A8R2NKC5"/>
<evidence type="ECO:0000256" key="1">
    <source>
        <dbReference type="ARBA" id="ARBA00001576"/>
    </source>
</evidence>
<evidence type="ECO:0000256" key="6">
    <source>
        <dbReference type="ARBA" id="ARBA00023295"/>
    </source>
</evidence>
<dbReference type="GO" id="GO:0004555">
    <property type="term" value="F:alpha,alpha-trehalase activity"/>
    <property type="evidence" value="ECO:0007669"/>
    <property type="project" value="UniProtKB-EC"/>
</dbReference>
<protein>
    <recommendedName>
        <fullName evidence="4 7">Trehalase</fullName>
        <ecNumber evidence="3 7">3.2.1.28</ecNumber>
    </recommendedName>
    <alternativeName>
        <fullName evidence="7">Alpha-trehalose glucohydrolase</fullName>
    </alternativeName>
</protein>
<reference evidence="8" key="2">
    <citation type="submission" date="2022-06" db="UniProtKB">
        <authorList>
            <consortium name="EnsemblMetazoa"/>
        </authorList>
    </citation>
    <scope>IDENTIFICATION</scope>
</reference>
<dbReference type="PRINTS" id="PR00744">
    <property type="entry name" value="GLHYDRLASE37"/>
</dbReference>